<protein>
    <submittedName>
        <fullName evidence="2">Monoamine oxidase</fullName>
    </submittedName>
</protein>
<dbReference type="EMBL" id="RJVJ01000001">
    <property type="protein sequence ID" value="ROR46515.1"/>
    <property type="molecule type" value="Genomic_DNA"/>
</dbReference>
<dbReference type="PROSITE" id="PS51318">
    <property type="entry name" value="TAT"/>
    <property type="match status" value="1"/>
</dbReference>
<dbReference type="AlphaFoldDB" id="A0A8G1UMG4"/>
<evidence type="ECO:0000259" key="1">
    <source>
        <dbReference type="Pfam" id="PF01593"/>
    </source>
</evidence>
<dbReference type="InterPro" id="IPR002937">
    <property type="entry name" value="Amino_oxidase"/>
</dbReference>
<dbReference type="Proteomes" id="UP000267408">
    <property type="component" value="Unassembled WGS sequence"/>
</dbReference>
<comment type="caution">
    <text evidence="2">The sequence shown here is derived from an EMBL/GenBank/DDBJ whole genome shotgun (WGS) entry which is preliminary data.</text>
</comment>
<organism evidence="2 3">
    <name type="scientific">Kitasatospora cineracea</name>
    <dbReference type="NCBI Taxonomy" id="88074"/>
    <lineage>
        <taxon>Bacteria</taxon>
        <taxon>Bacillati</taxon>
        <taxon>Actinomycetota</taxon>
        <taxon>Actinomycetes</taxon>
        <taxon>Kitasatosporales</taxon>
        <taxon>Streptomycetaceae</taxon>
        <taxon>Kitasatospora</taxon>
    </lineage>
</organism>
<accession>A0A8G1UMG4</accession>
<dbReference type="InterPro" id="IPR006311">
    <property type="entry name" value="TAT_signal"/>
</dbReference>
<name>A0A8G1UMG4_9ACTN</name>
<sequence>MALTPSDGLSRRSLSRRSLLRAGTLAAVASATGLAASSRAFGAATGSSTVWDTIVVGAGPSGLTAARKLADAGQRVLVLEARNRIGGRMWTDRTTMSIPIERGAELIHHGPNAAHWPLVVSQGLTTHQFTKQYSRFTPQDAKWVDQNFYEFCHFPQGKPSFPNGLPQPTSTETAEAWLLRIGIPRSNYPLSLLVIETDTEQFDVLLATNIVDYVQETLDFADKTGSRGPYSPDGDYRVIGGYDQVLAPLANGISILLNRPVTHVSYRRSGVEIVTGDGQVYRARTAVMAVPAGVLQSNTICFDPVLPSSRIAAINDVEYLAVYKGIFEFAQPVLAADRSIPANWDLLETYSLNPPSLWNASVGTPNFRGQIVVAWATGAEAQALLNLPVAQRHAAGLEHVRKTTGNPGLQYVKASTYDWSKDQYARGAYPGLDSNWDFDGLYQPISGSLFWAGIITDTVGDSVAAGSTVADGVLQVLA</sequence>
<dbReference type="InterPro" id="IPR036188">
    <property type="entry name" value="FAD/NAD-bd_sf"/>
</dbReference>
<dbReference type="InterPro" id="IPR050281">
    <property type="entry name" value="Flavin_monoamine_oxidase"/>
</dbReference>
<dbReference type="GO" id="GO:0016491">
    <property type="term" value="F:oxidoreductase activity"/>
    <property type="evidence" value="ECO:0007669"/>
    <property type="project" value="InterPro"/>
</dbReference>
<dbReference type="Gene3D" id="3.50.50.60">
    <property type="entry name" value="FAD/NAD(P)-binding domain"/>
    <property type="match status" value="1"/>
</dbReference>
<gene>
    <name evidence="2" type="ORF">EDD39_4790</name>
</gene>
<dbReference type="PANTHER" id="PTHR10742:SF410">
    <property type="entry name" value="LYSINE-SPECIFIC HISTONE DEMETHYLASE 2"/>
    <property type="match status" value="1"/>
</dbReference>
<dbReference type="SUPFAM" id="SSF54373">
    <property type="entry name" value="FAD-linked reductases, C-terminal domain"/>
    <property type="match status" value="1"/>
</dbReference>
<proteinExistence type="predicted"/>
<evidence type="ECO:0000313" key="2">
    <source>
        <dbReference type="EMBL" id="ROR46515.1"/>
    </source>
</evidence>
<reference evidence="2 3" key="1">
    <citation type="submission" date="2018-11" db="EMBL/GenBank/DDBJ databases">
        <title>Sequencing the genomes of 1000 actinobacteria strains.</title>
        <authorList>
            <person name="Klenk H.-P."/>
        </authorList>
    </citation>
    <scope>NUCLEOTIDE SEQUENCE [LARGE SCALE GENOMIC DNA]</scope>
    <source>
        <strain evidence="2 3">DSM 44780</strain>
    </source>
</reference>
<dbReference type="Pfam" id="PF01593">
    <property type="entry name" value="Amino_oxidase"/>
    <property type="match status" value="1"/>
</dbReference>
<dbReference type="SUPFAM" id="SSF51905">
    <property type="entry name" value="FAD/NAD(P)-binding domain"/>
    <property type="match status" value="1"/>
</dbReference>
<dbReference type="PANTHER" id="PTHR10742">
    <property type="entry name" value="FLAVIN MONOAMINE OXIDASE"/>
    <property type="match status" value="1"/>
</dbReference>
<feature type="domain" description="Amine oxidase" evidence="1">
    <location>
        <begin position="61"/>
        <end position="474"/>
    </location>
</feature>
<evidence type="ECO:0000313" key="3">
    <source>
        <dbReference type="Proteomes" id="UP000267408"/>
    </source>
</evidence>